<protein>
    <submittedName>
        <fullName evidence="2">Leucine-rich repeat protein kinase family protein</fullName>
    </submittedName>
</protein>
<accession>A0A2Z7B1F9</accession>
<evidence type="ECO:0000313" key="2">
    <source>
        <dbReference type="EMBL" id="KZV28112.1"/>
    </source>
</evidence>
<evidence type="ECO:0000256" key="1">
    <source>
        <dbReference type="SAM" id="MobiDB-lite"/>
    </source>
</evidence>
<evidence type="ECO:0000313" key="3">
    <source>
        <dbReference type="Proteomes" id="UP000250235"/>
    </source>
</evidence>
<proteinExistence type="predicted"/>
<keyword evidence="2" id="KW-0808">Transferase</keyword>
<feature type="region of interest" description="Disordered" evidence="1">
    <location>
        <begin position="1"/>
        <end position="31"/>
    </location>
</feature>
<dbReference type="GO" id="GO:0016301">
    <property type="term" value="F:kinase activity"/>
    <property type="evidence" value="ECO:0007669"/>
    <property type="project" value="UniProtKB-KW"/>
</dbReference>
<dbReference type="Proteomes" id="UP000250235">
    <property type="component" value="Unassembled WGS sequence"/>
</dbReference>
<gene>
    <name evidence="2" type="ORF">F511_27678</name>
</gene>
<keyword evidence="2" id="KW-0418">Kinase</keyword>
<keyword evidence="3" id="KW-1185">Reference proteome</keyword>
<reference evidence="2 3" key="1">
    <citation type="journal article" date="2015" name="Proc. Natl. Acad. Sci. U.S.A.">
        <title>The resurrection genome of Boea hygrometrica: A blueprint for survival of dehydration.</title>
        <authorList>
            <person name="Xiao L."/>
            <person name="Yang G."/>
            <person name="Zhang L."/>
            <person name="Yang X."/>
            <person name="Zhao S."/>
            <person name="Ji Z."/>
            <person name="Zhou Q."/>
            <person name="Hu M."/>
            <person name="Wang Y."/>
            <person name="Chen M."/>
            <person name="Xu Y."/>
            <person name="Jin H."/>
            <person name="Xiao X."/>
            <person name="Hu G."/>
            <person name="Bao F."/>
            <person name="Hu Y."/>
            <person name="Wan P."/>
            <person name="Li L."/>
            <person name="Deng X."/>
            <person name="Kuang T."/>
            <person name="Xiang C."/>
            <person name="Zhu J.K."/>
            <person name="Oliver M.J."/>
            <person name="He Y."/>
        </authorList>
    </citation>
    <scope>NUCLEOTIDE SEQUENCE [LARGE SCALE GENOMIC DNA]</scope>
    <source>
        <strain evidence="3">cv. XS01</strain>
    </source>
</reference>
<feature type="region of interest" description="Disordered" evidence="1">
    <location>
        <begin position="111"/>
        <end position="141"/>
    </location>
</feature>
<organism evidence="2 3">
    <name type="scientific">Dorcoceras hygrometricum</name>
    <dbReference type="NCBI Taxonomy" id="472368"/>
    <lineage>
        <taxon>Eukaryota</taxon>
        <taxon>Viridiplantae</taxon>
        <taxon>Streptophyta</taxon>
        <taxon>Embryophyta</taxon>
        <taxon>Tracheophyta</taxon>
        <taxon>Spermatophyta</taxon>
        <taxon>Magnoliopsida</taxon>
        <taxon>eudicotyledons</taxon>
        <taxon>Gunneridae</taxon>
        <taxon>Pentapetalae</taxon>
        <taxon>asterids</taxon>
        <taxon>lamiids</taxon>
        <taxon>Lamiales</taxon>
        <taxon>Gesneriaceae</taxon>
        <taxon>Didymocarpoideae</taxon>
        <taxon>Trichosporeae</taxon>
        <taxon>Loxocarpinae</taxon>
        <taxon>Dorcoceras</taxon>
    </lineage>
</organism>
<name>A0A2Z7B1F9_9LAMI</name>
<sequence length="141" mass="15166">MFKLKAAKGCSIRTSNPQNSTSQSGQGTEDLTACEQISPSFKITKPKVPATNLCKALTTRIKLKSTRNSHPKAQGNRRSNLLTAPANHVRAGPSGSLNSLLLASKLVSMGRSSLKESSATKNVKNKGWNRREMAIESDGEQ</sequence>
<dbReference type="EMBL" id="KV010180">
    <property type="protein sequence ID" value="KZV28112.1"/>
    <property type="molecule type" value="Genomic_DNA"/>
</dbReference>
<dbReference type="AlphaFoldDB" id="A0A2Z7B1F9"/>
<feature type="compositionally biased region" description="Polar residues" evidence="1">
    <location>
        <begin position="12"/>
        <end position="31"/>
    </location>
</feature>
<feature type="region of interest" description="Disordered" evidence="1">
    <location>
        <begin position="63"/>
        <end position="95"/>
    </location>
</feature>